<sequence>MRCSESNLSLNLIARDNKLLGNEGKVVCMTQLSSDSWVLLRYRYEDVSGSCDREGLTLVNADRTSSPLSDTANDGTNHSDDVDEEDEDGSGEYRPHGASSDQRLGRDDMRFRKRTHVPWSKSNELRLFAYKIDMDMVFAVVTR</sequence>
<dbReference type="Proteomes" id="UP000799755">
    <property type="component" value="Unassembled WGS sequence"/>
</dbReference>
<dbReference type="EMBL" id="MU003561">
    <property type="protein sequence ID" value="KAF2462850.1"/>
    <property type="molecule type" value="Genomic_DNA"/>
</dbReference>
<gene>
    <name evidence="1" type="ORF">BDR25DRAFT_320459</name>
</gene>
<comment type="caution">
    <text evidence="1">The sequence shown here is derived from an EMBL/GenBank/DDBJ whole genome shotgun (WGS) entry which is preliminary data.</text>
</comment>
<keyword evidence="2" id="KW-1185">Reference proteome</keyword>
<protein>
    <submittedName>
        <fullName evidence="1">Uncharacterized protein</fullName>
    </submittedName>
</protein>
<evidence type="ECO:0000313" key="1">
    <source>
        <dbReference type="EMBL" id="KAF2462850.1"/>
    </source>
</evidence>
<proteinExistence type="predicted"/>
<reference evidence="1" key="1">
    <citation type="journal article" date="2020" name="Stud. Mycol.">
        <title>101 Dothideomycetes genomes: a test case for predicting lifestyles and emergence of pathogens.</title>
        <authorList>
            <person name="Haridas S."/>
            <person name="Albert R."/>
            <person name="Binder M."/>
            <person name="Bloem J."/>
            <person name="Labutti K."/>
            <person name="Salamov A."/>
            <person name="Andreopoulos B."/>
            <person name="Baker S."/>
            <person name="Barry K."/>
            <person name="Bills G."/>
            <person name="Bluhm B."/>
            <person name="Cannon C."/>
            <person name="Castanera R."/>
            <person name="Culley D."/>
            <person name="Daum C."/>
            <person name="Ezra D."/>
            <person name="Gonzalez J."/>
            <person name="Henrissat B."/>
            <person name="Kuo A."/>
            <person name="Liang C."/>
            <person name="Lipzen A."/>
            <person name="Lutzoni F."/>
            <person name="Magnuson J."/>
            <person name="Mondo S."/>
            <person name="Nolan M."/>
            <person name="Ohm R."/>
            <person name="Pangilinan J."/>
            <person name="Park H.-J."/>
            <person name="Ramirez L."/>
            <person name="Alfaro M."/>
            <person name="Sun H."/>
            <person name="Tritt A."/>
            <person name="Yoshinaga Y."/>
            <person name="Zwiers L.-H."/>
            <person name="Turgeon B."/>
            <person name="Goodwin S."/>
            <person name="Spatafora J."/>
            <person name="Crous P."/>
            <person name="Grigoriev I."/>
        </authorList>
    </citation>
    <scope>NUCLEOTIDE SEQUENCE</scope>
    <source>
        <strain evidence="1">ATCC 200398</strain>
    </source>
</reference>
<organism evidence="1 2">
    <name type="scientific">Lindgomyces ingoldianus</name>
    <dbReference type="NCBI Taxonomy" id="673940"/>
    <lineage>
        <taxon>Eukaryota</taxon>
        <taxon>Fungi</taxon>
        <taxon>Dikarya</taxon>
        <taxon>Ascomycota</taxon>
        <taxon>Pezizomycotina</taxon>
        <taxon>Dothideomycetes</taxon>
        <taxon>Pleosporomycetidae</taxon>
        <taxon>Pleosporales</taxon>
        <taxon>Lindgomycetaceae</taxon>
        <taxon>Lindgomyces</taxon>
    </lineage>
</organism>
<evidence type="ECO:0000313" key="2">
    <source>
        <dbReference type="Proteomes" id="UP000799755"/>
    </source>
</evidence>
<name>A0ACB6Q8I7_9PLEO</name>
<accession>A0ACB6Q8I7</accession>